<comment type="caution">
    <text evidence="1">The sequence shown here is derived from an EMBL/GenBank/DDBJ whole genome shotgun (WGS) entry which is preliminary data.</text>
</comment>
<gene>
    <name evidence="1" type="ORF">GMARGA_LOCUS7731</name>
</gene>
<accession>A0ABN7UKE6</accession>
<proteinExistence type="predicted"/>
<reference evidence="1 2" key="1">
    <citation type="submission" date="2021-06" db="EMBL/GenBank/DDBJ databases">
        <authorList>
            <person name="Kallberg Y."/>
            <person name="Tangrot J."/>
            <person name="Rosling A."/>
        </authorList>
    </citation>
    <scope>NUCLEOTIDE SEQUENCE [LARGE SCALE GENOMIC DNA]</scope>
    <source>
        <strain evidence="1 2">120-4 pot B 10/14</strain>
    </source>
</reference>
<organism evidence="1 2">
    <name type="scientific">Gigaspora margarita</name>
    <dbReference type="NCBI Taxonomy" id="4874"/>
    <lineage>
        <taxon>Eukaryota</taxon>
        <taxon>Fungi</taxon>
        <taxon>Fungi incertae sedis</taxon>
        <taxon>Mucoromycota</taxon>
        <taxon>Glomeromycotina</taxon>
        <taxon>Glomeromycetes</taxon>
        <taxon>Diversisporales</taxon>
        <taxon>Gigasporaceae</taxon>
        <taxon>Gigaspora</taxon>
    </lineage>
</organism>
<dbReference type="EMBL" id="CAJVQB010003823">
    <property type="protein sequence ID" value="CAG8618736.1"/>
    <property type="molecule type" value="Genomic_DNA"/>
</dbReference>
<dbReference type="Proteomes" id="UP000789901">
    <property type="component" value="Unassembled WGS sequence"/>
</dbReference>
<protein>
    <submittedName>
        <fullName evidence="1">7267_t:CDS:1</fullName>
    </submittedName>
</protein>
<name>A0ABN7UKE6_GIGMA</name>
<keyword evidence="2" id="KW-1185">Reference proteome</keyword>
<sequence length="58" mass="6775">MTKAICSQQHIQKIVFTDSEDMKDQITQSFLYGFIPKTLYNRLCNILTSTKKCEEVNE</sequence>
<evidence type="ECO:0000313" key="2">
    <source>
        <dbReference type="Proteomes" id="UP000789901"/>
    </source>
</evidence>
<evidence type="ECO:0000313" key="1">
    <source>
        <dbReference type="EMBL" id="CAG8618736.1"/>
    </source>
</evidence>